<dbReference type="RefSeq" id="XP_022100739.1">
    <property type="nucleotide sequence ID" value="XM_022245047.1"/>
</dbReference>
<reference evidence="3" key="1">
    <citation type="submission" date="2025-08" db="UniProtKB">
        <authorList>
            <consortium name="RefSeq"/>
        </authorList>
    </citation>
    <scope>IDENTIFICATION</scope>
</reference>
<dbReference type="GeneID" id="110984658"/>
<evidence type="ECO:0000313" key="3">
    <source>
        <dbReference type="RefSeq" id="XP_022100739.1"/>
    </source>
</evidence>
<gene>
    <name evidence="3" type="primary">LOC110984658</name>
</gene>
<dbReference type="Proteomes" id="UP000694845">
    <property type="component" value="Unplaced"/>
</dbReference>
<feature type="transmembrane region" description="Helical" evidence="1">
    <location>
        <begin position="76"/>
        <end position="100"/>
    </location>
</feature>
<keyword evidence="1" id="KW-0812">Transmembrane</keyword>
<feature type="transmembrane region" description="Helical" evidence="1">
    <location>
        <begin position="46"/>
        <end position="70"/>
    </location>
</feature>
<evidence type="ECO:0000313" key="2">
    <source>
        <dbReference type="Proteomes" id="UP000694845"/>
    </source>
</evidence>
<evidence type="ECO:0000256" key="1">
    <source>
        <dbReference type="SAM" id="Phobius"/>
    </source>
</evidence>
<dbReference type="InterPro" id="IPR030417">
    <property type="entry name" value="MS4A"/>
</dbReference>
<keyword evidence="1" id="KW-1133">Transmembrane helix</keyword>
<dbReference type="PANTHER" id="PTHR23320">
    <property type="entry name" value="MEMBRANE-SPANNING 4-DOMAINS SUBFAMILY A MS4A -RELATED"/>
    <property type="match status" value="1"/>
</dbReference>
<keyword evidence="2" id="KW-1185">Reference proteome</keyword>
<organism evidence="2 3">
    <name type="scientific">Acanthaster planci</name>
    <name type="common">Crown-of-thorns starfish</name>
    <dbReference type="NCBI Taxonomy" id="133434"/>
    <lineage>
        <taxon>Eukaryota</taxon>
        <taxon>Metazoa</taxon>
        <taxon>Echinodermata</taxon>
        <taxon>Eleutherozoa</taxon>
        <taxon>Asterozoa</taxon>
        <taxon>Asteroidea</taxon>
        <taxon>Valvatacea</taxon>
        <taxon>Valvatida</taxon>
        <taxon>Acanthasteridae</taxon>
        <taxon>Acanthaster</taxon>
    </lineage>
</organism>
<proteinExistence type="predicted"/>
<keyword evidence="1" id="KW-0472">Membrane</keyword>
<dbReference type="OrthoDB" id="10071849at2759"/>
<sequence>MFTSYYLSQPIIMTPISQPGVITQQSGQPLRTSPSSNTPYKRVPGLTGLSVVHIVLGSLTTLLGIVAIVLRCSFSYAGWGIWSGLVFFLLTGILGVGAVYRKNNKCMVIAVMVMSILTAVAACQLLIVSAIAIANELSYYCIPDPRQSHDLSCIVRPAPRQAVDSLLAILGLAEMVISIVTASMSCYGVCSCCNSYTPVTVQYVPQPANAQFVSMTTMQQQVPGIRFAGMNAPQQFQQQPMQIPAAARGTSAGPLYATNYNVAPTQQVANFPQGNTYAPQPVRGPAVQAPQPVNVTPQPAGVAPRQVVVTMPGQAPPTGSVGAGMQTAEGQLAFSNQTGVVETGGSEHFHHDDKEGLLETS</sequence>
<dbReference type="PANTHER" id="PTHR23320:SF158">
    <property type="entry name" value="CREB-BINDING PROTEIN-LIKE ISOFORM X1"/>
    <property type="match status" value="1"/>
</dbReference>
<name>A0A8B7Z524_ACAPL</name>
<dbReference type="KEGG" id="aplc:110984658"/>
<dbReference type="AlphaFoldDB" id="A0A8B7Z524"/>
<feature type="transmembrane region" description="Helical" evidence="1">
    <location>
        <begin position="107"/>
        <end position="133"/>
    </location>
</feature>
<protein>
    <submittedName>
        <fullName evidence="3">Uncharacterized protein LOC110984658 isoform X1</fullName>
    </submittedName>
</protein>
<accession>A0A8B7Z524</accession>